<proteinExistence type="predicted"/>
<evidence type="ECO:0000259" key="5">
    <source>
        <dbReference type="Pfam" id="PF24883"/>
    </source>
</evidence>
<sequence length="1198" mass="131970">MHYRRARPASSTIALSLPSTGMVQSTATTGDSRKKNIAKTSLNLLISALKITKEMASACPPLRLAVEALLIVLEAYKGYSEATEAIETLLSRIQPLNDILEKVQSNGDCPQALKDRLTVLASKVTEVVKAAKEVQSTRWILQLMNSANYMEKTESWMKMLDWHIRSFVLEGTIMLELTVNQGIISMNSRFNQVVEGINELHKGLDILAHDALYRSLRPVIEAELYYGSSVHVQCHENTRMEVLATLCSWLHPGHPRLATLPAPVVRALSDRSIVWLHALAGSGKSTIALTVAGWWEKDELLGASYFCARDGQRSNINCIFRTIAYQLALRFSVFREHLTKILEAHPNLYSSDPTRQLEKLIVEPLKAVHANANGEAPFPAHVAVVIDALDECTDNKATSTILKSLARYIDQLSPLKFLITSRLEENITQGFLLQSLDENTHRLALNKIPEDLTKRDITVFLRSRLAAIGNVFDLGASWPAPERLENLVDLSELLFIFAALAARYIEDQAERDPDGRLRSLLDAGNAAAAKRGTSTSVFPILDALYIQVLETAAKGLGDALKAQLKLILGTIVLAEQRLSPATLDALLDLPTGTVRRVLPVFGAILIIPDREDNTTPIGIIHLSFPNFLVDPTRCTDQGFLVRPRIQHSHITFRCLSIMNLALKYNILEVVSEHDRVLNGEIPNLSARLSQRIPAALEYACRYWTTHLCKAEIGEDLLTALEEFCTSHLLHWLEVLSLLGCIDGVVEALQSVQACLKANVPSLLYDCERAVRAFYPIISTSAMHMYSTIAIFAPLDAPIRGLAAANARTLLAVRVGLENTWSDTLVLRVTDGQDIEALAFSPDGTYIACGHADGTAQLLNAHTGTELRAFEGNAKELIWSLSFSPIGKELLSGSHDGAVDLWDVATGANLYTWEAHSASVNSVAWSPDGTLAASASDDKTVRLWRSASPETTVVLQHDDRVHHVIFAPDGDLLSGSHENTCKIWNTRGVDWGMEANIKLNRTLKHDTWVTTVAVSLDSRLVACGLENGEIVLWTKSDGQRLRSLLGQSPVISLVFYPSSLLAAAYEMSPFALWDVSTGAPVKRVDNTYARAAAFASDSLHIVHAVADEFNVRLWPSELKQNATRTKAISRKLKQLVQRSSVEDREPAENGRTDLEAATISPTGKLVLAVYGDELRIYEVVRVREGEQIAAERSEVAICD</sequence>
<dbReference type="Gene3D" id="3.40.50.300">
    <property type="entry name" value="P-loop containing nucleotide triphosphate hydrolases"/>
    <property type="match status" value="1"/>
</dbReference>
<feature type="domain" description="Nephrocystin 3-like N-terminal" evidence="5">
    <location>
        <begin position="269"/>
        <end position="422"/>
    </location>
</feature>
<evidence type="ECO:0008006" key="8">
    <source>
        <dbReference type="Google" id="ProtNLM"/>
    </source>
</evidence>
<organism evidence="6 7">
    <name type="scientific">Trametes cubensis</name>
    <dbReference type="NCBI Taxonomy" id="1111947"/>
    <lineage>
        <taxon>Eukaryota</taxon>
        <taxon>Fungi</taxon>
        <taxon>Dikarya</taxon>
        <taxon>Basidiomycota</taxon>
        <taxon>Agaricomycotina</taxon>
        <taxon>Agaricomycetes</taxon>
        <taxon>Polyporales</taxon>
        <taxon>Polyporaceae</taxon>
        <taxon>Trametes</taxon>
    </lineage>
</organism>
<evidence type="ECO:0000256" key="1">
    <source>
        <dbReference type="ARBA" id="ARBA00022574"/>
    </source>
</evidence>
<dbReference type="PANTHER" id="PTHR22847:SF637">
    <property type="entry name" value="WD REPEAT DOMAIN 5B"/>
    <property type="match status" value="1"/>
</dbReference>
<evidence type="ECO:0000259" key="4">
    <source>
        <dbReference type="Pfam" id="PF12894"/>
    </source>
</evidence>
<dbReference type="Pfam" id="PF12894">
    <property type="entry name" value="ANAPC4_WD40"/>
    <property type="match status" value="1"/>
</dbReference>
<reference evidence="6" key="1">
    <citation type="submission" date="2022-11" db="EMBL/GenBank/DDBJ databases">
        <title>Genome Sequence of Cubamyces cubensis.</title>
        <authorList>
            <person name="Buettner E."/>
        </authorList>
    </citation>
    <scope>NUCLEOTIDE SEQUENCE</scope>
    <source>
        <strain evidence="6">MPL-01</strain>
    </source>
</reference>
<protein>
    <recommendedName>
        <fullName evidence="8">Vegetative incompatibility protein HET-E-1</fullName>
    </recommendedName>
</protein>
<dbReference type="Proteomes" id="UP001215151">
    <property type="component" value="Unassembled WGS sequence"/>
</dbReference>
<dbReference type="InterPro" id="IPR015943">
    <property type="entry name" value="WD40/YVTN_repeat-like_dom_sf"/>
</dbReference>
<dbReference type="Pfam" id="PF24883">
    <property type="entry name" value="NPHP3_N"/>
    <property type="match status" value="1"/>
</dbReference>
<dbReference type="SMART" id="SM00320">
    <property type="entry name" value="WD40"/>
    <property type="match status" value="6"/>
</dbReference>
<keyword evidence="7" id="KW-1185">Reference proteome</keyword>
<feature type="repeat" description="WD" evidence="3">
    <location>
        <begin position="877"/>
        <end position="911"/>
    </location>
</feature>
<dbReference type="GO" id="GO:0005634">
    <property type="term" value="C:nucleus"/>
    <property type="evidence" value="ECO:0007669"/>
    <property type="project" value="TreeGrafter"/>
</dbReference>
<accession>A0AAD7X5T8</accession>
<feature type="repeat" description="WD" evidence="3">
    <location>
        <begin position="912"/>
        <end position="953"/>
    </location>
</feature>
<comment type="caution">
    <text evidence="6">The sequence shown here is derived from an EMBL/GenBank/DDBJ whole genome shotgun (WGS) entry which is preliminary data.</text>
</comment>
<dbReference type="InterPro" id="IPR056884">
    <property type="entry name" value="NPHP3-like_N"/>
</dbReference>
<dbReference type="AlphaFoldDB" id="A0AAD7X5T8"/>
<evidence type="ECO:0000256" key="2">
    <source>
        <dbReference type="ARBA" id="ARBA00022737"/>
    </source>
</evidence>
<name>A0AAD7X5T8_9APHY</name>
<feature type="repeat" description="WD" evidence="3">
    <location>
        <begin position="1001"/>
        <end position="1042"/>
    </location>
</feature>
<keyword evidence="2" id="KW-0677">Repeat</keyword>
<dbReference type="GO" id="GO:1990234">
    <property type="term" value="C:transferase complex"/>
    <property type="evidence" value="ECO:0007669"/>
    <property type="project" value="UniProtKB-ARBA"/>
</dbReference>
<dbReference type="SUPFAM" id="SSF52540">
    <property type="entry name" value="P-loop containing nucleoside triphosphate hydrolases"/>
    <property type="match status" value="1"/>
</dbReference>
<dbReference type="PROSITE" id="PS50294">
    <property type="entry name" value="WD_REPEATS_REGION"/>
    <property type="match status" value="2"/>
</dbReference>
<dbReference type="PANTHER" id="PTHR22847">
    <property type="entry name" value="WD40 REPEAT PROTEIN"/>
    <property type="match status" value="1"/>
</dbReference>
<dbReference type="CDD" id="cd00200">
    <property type="entry name" value="WD40"/>
    <property type="match status" value="1"/>
</dbReference>
<feature type="domain" description="Anaphase-promoting complex subunit 4-like WD40" evidence="4">
    <location>
        <begin position="808"/>
        <end position="874"/>
    </location>
</feature>
<keyword evidence="1 3" id="KW-0853">WD repeat</keyword>
<dbReference type="Gene3D" id="2.130.10.10">
    <property type="entry name" value="YVTN repeat-like/Quinoprotein amine dehydrogenase"/>
    <property type="match status" value="2"/>
</dbReference>
<dbReference type="EMBL" id="JAPEVG010000476">
    <property type="protein sequence ID" value="KAJ8462319.1"/>
    <property type="molecule type" value="Genomic_DNA"/>
</dbReference>
<dbReference type="SUPFAM" id="SSF50978">
    <property type="entry name" value="WD40 repeat-like"/>
    <property type="match status" value="1"/>
</dbReference>
<feature type="repeat" description="WD" evidence="3">
    <location>
        <begin position="953"/>
        <end position="986"/>
    </location>
</feature>
<dbReference type="PROSITE" id="PS50082">
    <property type="entry name" value="WD_REPEATS_2"/>
    <property type="match status" value="4"/>
</dbReference>
<gene>
    <name evidence="6" type="ORF">ONZ51_g10978</name>
</gene>
<dbReference type="Pfam" id="PF00400">
    <property type="entry name" value="WD40"/>
    <property type="match status" value="3"/>
</dbReference>
<dbReference type="InterPro" id="IPR027417">
    <property type="entry name" value="P-loop_NTPase"/>
</dbReference>
<dbReference type="InterPro" id="IPR024977">
    <property type="entry name" value="Apc4-like_WD40_dom"/>
</dbReference>
<evidence type="ECO:0000313" key="7">
    <source>
        <dbReference type="Proteomes" id="UP001215151"/>
    </source>
</evidence>
<dbReference type="InterPro" id="IPR001680">
    <property type="entry name" value="WD40_rpt"/>
</dbReference>
<dbReference type="InterPro" id="IPR036322">
    <property type="entry name" value="WD40_repeat_dom_sf"/>
</dbReference>
<evidence type="ECO:0000256" key="3">
    <source>
        <dbReference type="PROSITE-ProRule" id="PRU00221"/>
    </source>
</evidence>
<evidence type="ECO:0000313" key="6">
    <source>
        <dbReference type="EMBL" id="KAJ8462319.1"/>
    </source>
</evidence>